<accession>A0A075TVD1</accession>
<dbReference type="STRING" id="759620.WS105_0578"/>
<dbReference type="Proteomes" id="UP000029079">
    <property type="component" value="Chromosome"/>
</dbReference>
<dbReference type="EC" id="2.7.4.7" evidence="6"/>
<dbReference type="PANTHER" id="PTHR20858:SF17">
    <property type="entry name" value="HYDROXYMETHYLPYRIMIDINE_PHOSPHOMETHYLPYRIMIDINE KINASE THI20-RELATED"/>
    <property type="match status" value="1"/>
</dbReference>
<evidence type="ECO:0000313" key="17">
    <source>
        <dbReference type="EMBL" id="AIM62833.1"/>
    </source>
</evidence>
<dbReference type="KEGG" id="wct:WS74_0581"/>
<comment type="pathway">
    <text evidence="3">Cofactor biosynthesis; thiamine diphosphate biosynthesis; 4-amino-2-methyl-5-diphosphomethylpyrimidine from 5-amino-1-(5-phospho-D-ribosyl)imidazole: step 3/3.</text>
</comment>
<name>A0A075TVD1_9LACO</name>
<comment type="pathway">
    <text evidence="13">Cofactor biosynthesis; thiamine diphosphate biosynthesis; 4-amino-2-methyl-5-diphosphomethylpyrimidine from 5-amino-1-(5-phospho-D-ribosyl)imidazole: step 2/3.</text>
</comment>
<dbReference type="GO" id="GO:0008972">
    <property type="term" value="F:phosphomethylpyrimidine kinase activity"/>
    <property type="evidence" value="ECO:0007669"/>
    <property type="project" value="UniProtKB-EC"/>
</dbReference>
<keyword evidence="18" id="KW-1185">Reference proteome</keyword>
<sequence>MALAEIPQVLTIAGIDSSGGAGVNADTRLFALEHVYAATVITGVTAQNTYGVQALAPTEKDLLVAQLDAVFSDLDIKAMKTGALFDAQVVQTLVDYLPKVSEIPLVIDPVMVAKGGAKLLSDEAIQLLTHKLLPFAYLVTPNTAEAEVMTGIRIDDEADMLRAAEMIQALGVKNVLIKGGHMTGDTVADLLYTEAGQIYWYTNPRFETIRTHGTGDTLSAFITAHLAKGQELPDILAQATDYMSVVIQQGINVGHGHGPLNLWAEKE</sequence>
<keyword evidence="10 17" id="KW-0418">Kinase</keyword>
<evidence type="ECO:0000256" key="1">
    <source>
        <dbReference type="ARBA" id="ARBA00000151"/>
    </source>
</evidence>
<evidence type="ECO:0000256" key="10">
    <source>
        <dbReference type="ARBA" id="ARBA00022777"/>
    </source>
</evidence>
<keyword evidence="8" id="KW-0808">Transferase</keyword>
<dbReference type="Pfam" id="PF08543">
    <property type="entry name" value="Phos_pyr_kin"/>
    <property type="match status" value="1"/>
</dbReference>
<evidence type="ECO:0000256" key="9">
    <source>
        <dbReference type="ARBA" id="ARBA00022741"/>
    </source>
</evidence>
<dbReference type="EC" id="2.7.1.49" evidence="5"/>
<comment type="catalytic activity">
    <reaction evidence="2">
        <text>4-amino-2-methyl-5-(phosphooxymethyl)pyrimidine + ATP = 4-amino-2-methyl-5-(diphosphooxymethyl)pyrimidine + ADP</text>
        <dbReference type="Rhea" id="RHEA:19893"/>
        <dbReference type="ChEBI" id="CHEBI:30616"/>
        <dbReference type="ChEBI" id="CHEBI:57841"/>
        <dbReference type="ChEBI" id="CHEBI:58354"/>
        <dbReference type="ChEBI" id="CHEBI:456216"/>
        <dbReference type="EC" id="2.7.4.7"/>
    </reaction>
</comment>
<evidence type="ECO:0000256" key="2">
    <source>
        <dbReference type="ARBA" id="ARBA00000565"/>
    </source>
</evidence>
<evidence type="ECO:0000313" key="18">
    <source>
        <dbReference type="Proteomes" id="UP000029079"/>
    </source>
</evidence>
<dbReference type="EMBL" id="CP009223">
    <property type="protein sequence ID" value="AIM62833.1"/>
    <property type="molecule type" value="Genomic_DNA"/>
</dbReference>
<dbReference type="GO" id="GO:0008902">
    <property type="term" value="F:hydroxymethylpyrimidine kinase activity"/>
    <property type="evidence" value="ECO:0007669"/>
    <property type="project" value="UniProtKB-EC"/>
</dbReference>
<evidence type="ECO:0000256" key="3">
    <source>
        <dbReference type="ARBA" id="ARBA00004769"/>
    </source>
</evidence>
<dbReference type="GO" id="GO:0009228">
    <property type="term" value="P:thiamine biosynthetic process"/>
    <property type="evidence" value="ECO:0007669"/>
    <property type="project" value="UniProtKB-KW"/>
</dbReference>
<dbReference type="OrthoDB" id="9810880at2"/>
<dbReference type="KEGG" id="wci:WS105_0578"/>
<comment type="similarity">
    <text evidence="4">Belongs to the ThiD family.</text>
</comment>
<dbReference type="KEGG" id="wce:WS08_0580"/>
<dbReference type="CDD" id="cd01169">
    <property type="entry name" value="HMPP_kinase"/>
    <property type="match status" value="1"/>
</dbReference>
<dbReference type="GO" id="GO:0005524">
    <property type="term" value="F:ATP binding"/>
    <property type="evidence" value="ECO:0007669"/>
    <property type="project" value="UniProtKB-KW"/>
</dbReference>
<dbReference type="RefSeq" id="WP_009765322.1">
    <property type="nucleotide sequence ID" value="NZ_CP009223.1"/>
</dbReference>
<dbReference type="GO" id="GO:0005829">
    <property type="term" value="C:cytosol"/>
    <property type="evidence" value="ECO:0007669"/>
    <property type="project" value="TreeGrafter"/>
</dbReference>
<evidence type="ECO:0000256" key="5">
    <source>
        <dbReference type="ARBA" id="ARBA00012135"/>
    </source>
</evidence>
<evidence type="ECO:0000256" key="6">
    <source>
        <dbReference type="ARBA" id="ARBA00012963"/>
    </source>
</evidence>
<feature type="domain" description="Pyridoxamine kinase/Phosphomethylpyrimidine kinase" evidence="16">
    <location>
        <begin position="16"/>
        <end position="261"/>
    </location>
</feature>
<gene>
    <name evidence="17" type="ORF">WS74_0581</name>
</gene>
<evidence type="ECO:0000256" key="12">
    <source>
        <dbReference type="ARBA" id="ARBA00022977"/>
    </source>
</evidence>
<evidence type="ECO:0000256" key="15">
    <source>
        <dbReference type="ARBA" id="ARBA00043176"/>
    </source>
</evidence>
<reference evidence="18" key="2">
    <citation type="submission" date="2014-08" db="EMBL/GenBank/DDBJ databases">
        <title>Complete genome of Weissella ceti strain WS74 isolated from diseased rainbow trout in Brazil.</title>
        <authorList>
            <person name="Figueiredo H.C.P."/>
            <person name="Leal C.A.G."/>
            <person name="Pereira F.L."/>
            <person name="Soares S.C."/>
            <person name="Dorella F.A."/>
            <person name="Carvalho A.F."/>
            <person name="Azevedo V.A.C."/>
        </authorList>
    </citation>
    <scope>NUCLEOTIDE SEQUENCE [LARGE SCALE GENOMIC DNA]</scope>
    <source>
        <strain evidence="18">WS74</strain>
    </source>
</reference>
<evidence type="ECO:0000256" key="8">
    <source>
        <dbReference type="ARBA" id="ARBA00022679"/>
    </source>
</evidence>
<proteinExistence type="inferred from homology"/>
<evidence type="ECO:0000256" key="11">
    <source>
        <dbReference type="ARBA" id="ARBA00022840"/>
    </source>
</evidence>
<keyword evidence="12" id="KW-0784">Thiamine biosynthesis</keyword>
<dbReference type="NCBIfam" id="TIGR00097">
    <property type="entry name" value="HMP-P_kinase"/>
    <property type="match status" value="1"/>
</dbReference>
<keyword evidence="11" id="KW-0067">ATP-binding</keyword>
<evidence type="ECO:0000256" key="7">
    <source>
        <dbReference type="ARBA" id="ARBA00019161"/>
    </source>
</evidence>
<comment type="catalytic activity">
    <reaction evidence="1">
        <text>4-amino-5-hydroxymethyl-2-methylpyrimidine + ATP = 4-amino-2-methyl-5-(phosphooxymethyl)pyrimidine + ADP + H(+)</text>
        <dbReference type="Rhea" id="RHEA:23096"/>
        <dbReference type="ChEBI" id="CHEBI:15378"/>
        <dbReference type="ChEBI" id="CHEBI:16892"/>
        <dbReference type="ChEBI" id="CHEBI:30616"/>
        <dbReference type="ChEBI" id="CHEBI:58354"/>
        <dbReference type="ChEBI" id="CHEBI:456216"/>
        <dbReference type="EC" id="2.7.1.49"/>
    </reaction>
</comment>
<dbReference type="SUPFAM" id="SSF53613">
    <property type="entry name" value="Ribokinase-like"/>
    <property type="match status" value="1"/>
</dbReference>
<keyword evidence="9" id="KW-0547">Nucleotide-binding</keyword>
<evidence type="ECO:0000256" key="14">
    <source>
        <dbReference type="ARBA" id="ARBA00042102"/>
    </source>
</evidence>
<organism evidence="17 18">
    <name type="scientific">Weissella ceti</name>
    <dbReference type="NCBI Taxonomy" id="759620"/>
    <lineage>
        <taxon>Bacteria</taxon>
        <taxon>Bacillati</taxon>
        <taxon>Bacillota</taxon>
        <taxon>Bacilli</taxon>
        <taxon>Lactobacillales</taxon>
        <taxon>Lactobacillaceae</taxon>
        <taxon>Weissella</taxon>
    </lineage>
</organism>
<reference evidence="17 18" key="1">
    <citation type="journal article" date="2014" name="Genome Announc.">
        <title>Complete Genome Sequences of Fish Pathogenic Weissella ceti Strains WS74 and WS105.</title>
        <authorList>
            <person name="Figueiredo H.C."/>
            <person name="Leal C.A."/>
            <person name="Dorella F.A."/>
            <person name="Carvalho A.F."/>
            <person name="Soares S.C."/>
            <person name="Pereira F.L."/>
            <person name="Azevedo V.A."/>
        </authorList>
    </citation>
    <scope>NUCLEOTIDE SEQUENCE [LARGE SCALE GENOMIC DNA]</scope>
    <source>
        <strain evidence="17 18">WS74</strain>
    </source>
</reference>
<dbReference type="InterPro" id="IPR029056">
    <property type="entry name" value="Ribokinase-like"/>
</dbReference>
<dbReference type="PANTHER" id="PTHR20858">
    <property type="entry name" value="PHOSPHOMETHYLPYRIMIDINE KINASE"/>
    <property type="match status" value="1"/>
</dbReference>
<evidence type="ECO:0000256" key="4">
    <source>
        <dbReference type="ARBA" id="ARBA00009879"/>
    </source>
</evidence>
<dbReference type="PATRIC" id="fig|759620.7.peg.561"/>
<dbReference type="Gene3D" id="3.40.1190.20">
    <property type="match status" value="1"/>
</dbReference>
<protein>
    <recommendedName>
        <fullName evidence="7">Hydroxymethylpyrimidine/phosphomethylpyrimidine kinase</fullName>
        <ecNumber evidence="5">2.7.1.49</ecNumber>
        <ecNumber evidence="6">2.7.4.7</ecNumber>
    </recommendedName>
    <alternativeName>
        <fullName evidence="14">Hydroxymethylpyrimidine kinase</fullName>
    </alternativeName>
    <alternativeName>
        <fullName evidence="15">Hydroxymethylpyrimidine phosphate kinase</fullName>
    </alternativeName>
</protein>
<dbReference type="InterPro" id="IPR004399">
    <property type="entry name" value="HMP/HMP-P_kinase_dom"/>
</dbReference>
<dbReference type="AlphaFoldDB" id="A0A075TVD1"/>
<dbReference type="FunFam" id="3.40.1190.20:FF:000003">
    <property type="entry name" value="Phosphomethylpyrimidine kinase ThiD"/>
    <property type="match status" value="1"/>
</dbReference>
<dbReference type="InterPro" id="IPR013749">
    <property type="entry name" value="PM/HMP-P_kinase-1"/>
</dbReference>
<evidence type="ECO:0000256" key="13">
    <source>
        <dbReference type="ARBA" id="ARBA00037917"/>
    </source>
</evidence>
<evidence type="ECO:0000259" key="16">
    <source>
        <dbReference type="Pfam" id="PF08543"/>
    </source>
</evidence>